<evidence type="ECO:0000256" key="5">
    <source>
        <dbReference type="ARBA" id="ARBA00022729"/>
    </source>
</evidence>
<name>A0A643CBM9_BALPH</name>
<accession>A0A643CBM9</accession>
<sequence length="557" mass="63023">SFQHSIPNWRNFHHLDLGWRTIHRYLSPDWRSFHRGTSHYRSKANKLYDCDGVFDLYVVLDASDSVSRSWNDICDLVEKLLKRFTNPNLRMSLITYSSYGNVVLKLTSDRNELKRGLKRLRDVVPSGPRNMQAGLRKANEQISRVFYNNRKAASLVYALTAGPLLPSTLRDAKNEASRLRNMKTKVYCLGVKDYQRDQLIQIVEGKTHMYDVPKSSDKEGFIISLVGNSCKEVMGGDTFYACVRESYQLGFYAYGLSPDRMKDYTCRYKLDKTEVFSKYPPWCLQPTKTSKPLLTIHSKPPNSVTEEKIICPGHIFLKAGQVVVVDYSLDLGNTWSERSLKITSKDLPTTVTMTTTVTTVVTTTVTTVVTEEETTVPMVVTQSPVPSNPLLYPTLIPSLVVIPLLLVCICCCKRIVKEPPPAQKPEKKPCPVQTRVIVSCCGCQEDRIKQMEGKLDTFYDFVQHCSQVPLMWCPPRDTERPRRGDLELMSLQTILNMAPVHFPCVLVSRMSGPFFSRAMPSNSNLKRKGLERPMGLPSIVPSYCPPNPVGLLAAPHP</sequence>
<dbReference type="GO" id="GO:0046872">
    <property type="term" value="F:metal ion binding"/>
    <property type="evidence" value="ECO:0007669"/>
    <property type="project" value="UniProtKB-KW"/>
</dbReference>
<keyword evidence="6" id="KW-1133">Transmembrane helix</keyword>
<evidence type="ECO:0000313" key="10">
    <source>
        <dbReference type="Proteomes" id="UP000437017"/>
    </source>
</evidence>
<evidence type="ECO:0000256" key="3">
    <source>
        <dbReference type="ARBA" id="ARBA00022692"/>
    </source>
</evidence>
<evidence type="ECO:0000256" key="2">
    <source>
        <dbReference type="ARBA" id="ARBA00008095"/>
    </source>
</evidence>
<dbReference type="FunFam" id="3.40.50.410:FF:000024">
    <property type="entry name" value="Anthrax toxin receptor"/>
    <property type="match status" value="1"/>
</dbReference>
<organism evidence="9 10">
    <name type="scientific">Balaenoptera physalus</name>
    <name type="common">Fin whale</name>
    <name type="synonym">Balaena physalus</name>
    <dbReference type="NCBI Taxonomy" id="9770"/>
    <lineage>
        <taxon>Eukaryota</taxon>
        <taxon>Metazoa</taxon>
        <taxon>Chordata</taxon>
        <taxon>Craniata</taxon>
        <taxon>Vertebrata</taxon>
        <taxon>Euteleostomi</taxon>
        <taxon>Mammalia</taxon>
        <taxon>Eutheria</taxon>
        <taxon>Laurasiatheria</taxon>
        <taxon>Artiodactyla</taxon>
        <taxon>Whippomorpha</taxon>
        <taxon>Cetacea</taxon>
        <taxon>Mysticeti</taxon>
        <taxon>Balaenopteridae</taxon>
        <taxon>Balaenoptera</taxon>
    </lineage>
</organism>
<dbReference type="SMART" id="SM00327">
    <property type="entry name" value="VWA"/>
    <property type="match status" value="1"/>
</dbReference>
<gene>
    <name evidence="9" type="ORF">E2I00_006881</name>
</gene>
<evidence type="ECO:0000256" key="7">
    <source>
        <dbReference type="ARBA" id="ARBA00023136"/>
    </source>
</evidence>
<comment type="subcellular location">
    <subcellularLocation>
        <location evidence="1">Membrane</location>
        <topology evidence="1">Single-pass type I membrane protein</topology>
    </subcellularLocation>
</comment>
<dbReference type="GO" id="GO:0004888">
    <property type="term" value="F:transmembrane signaling receptor activity"/>
    <property type="evidence" value="ECO:0007669"/>
    <property type="project" value="TreeGrafter"/>
</dbReference>
<dbReference type="Pfam" id="PF00092">
    <property type="entry name" value="VWA"/>
    <property type="match status" value="1"/>
</dbReference>
<feature type="domain" description="VWFA" evidence="8">
    <location>
        <begin position="55"/>
        <end position="226"/>
    </location>
</feature>
<evidence type="ECO:0000256" key="6">
    <source>
        <dbReference type="ARBA" id="ARBA00022989"/>
    </source>
</evidence>
<dbReference type="EMBL" id="SGJD01001970">
    <property type="protein sequence ID" value="KAB0397524.1"/>
    <property type="molecule type" value="Genomic_DNA"/>
</dbReference>
<evidence type="ECO:0000259" key="8">
    <source>
        <dbReference type="PROSITE" id="PS50234"/>
    </source>
</evidence>
<dbReference type="Proteomes" id="UP000437017">
    <property type="component" value="Unassembled WGS sequence"/>
</dbReference>
<reference evidence="9 10" key="1">
    <citation type="journal article" date="2019" name="PLoS ONE">
        <title>Genomic analyses reveal an absence of contemporary introgressive admixture between fin whales and blue whales, despite known hybrids.</title>
        <authorList>
            <person name="Westbury M.V."/>
            <person name="Petersen B."/>
            <person name="Lorenzen E.D."/>
        </authorList>
    </citation>
    <scope>NUCLEOTIDE SEQUENCE [LARGE SCALE GENOMIC DNA]</scope>
    <source>
        <strain evidence="9">FinWhale-01</strain>
    </source>
</reference>
<comment type="caution">
    <text evidence="9">The sequence shown here is derived from an EMBL/GenBank/DDBJ whole genome shotgun (WGS) entry which is preliminary data.</text>
</comment>
<dbReference type="GO" id="GO:0005886">
    <property type="term" value="C:plasma membrane"/>
    <property type="evidence" value="ECO:0007669"/>
    <property type="project" value="TreeGrafter"/>
</dbReference>
<keyword evidence="7" id="KW-0472">Membrane</keyword>
<evidence type="ECO:0000313" key="9">
    <source>
        <dbReference type="EMBL" id="KAB0397524.1"/>
    </source>
</evidence>
<keyword evidence="3" id="KW-0812">Transmembrane</keyword>
<dbReference type="SUPFAM" id="SSF53300">
    <property type="entry name" value="vWA-like"/>
    <property type="match status" value="1"/>
</dbReference>
<dbReference type="PANTHER" id="PTHR16059">
    <property type="entry name" value="ANTHRAX TOXIN RECEPTOR"/>
    <property type="match status" value="1"/>
</dbReference>
<dbReference type="InterPro" id="IPR008400">
    <property type="entry name" value="Anthrax_toxin_rcpt_extracel"/>
</dbReference>
<dbReference type="InterPro" id="IPR002035">
    <property type="entry name" value="VWF_A"/>
</dbReference>
<dbReference type="Pfam" id="PF05587">
    <property type="entry name" value="Anth_Ig"/>
    <property type="match status" value="2"/>
</dbReference>
<dbReference type="PANTHER" id="PTHR16059:SF16">
    <property type="entry name" value="ANTHRAX TOXIN RECEPTOR-LIKE"/>
    <property type="match status" value="1"/>
</dbReference>
<dbReference type="OrthoDB" id="9808409at2759"/>
<dbReference type="GO" id="GO:0009986">
    <property type="term" value="C:cell surface"/>
    <property type="evidence" value="ECO:0007669"/>
    <property type="project" value="TreeGrafter"/>
</dbReference>
<protein>
    <recommendedName>
        <fullName evidence="8">VWFA domain-containing protein</fullName>
    </recommendedName>
</protein>
<feature type="non-terminal residue" evidence="9">
    <location>
        <position position="1"/>
    </location>
</feature>
<keyword evidence="10" id="KW-1185">Reference proteome</keyword>
<comment type="similarity">
    <text evidence="2">Belongs to the ATR family.</text>
</comment>
<dbReference type="Gene3D" id="3.40.50.410">
    <property type="entry name" value="von Willebrand factor, type A domain"/>
    <property type="match status" value="1"/>
</dbReference>
<keyword evidence="4" id="KW-0479">Metal-binding</keyword>
<evidence type="ECO:0000256" key="1">
    <source>
        <dbReference type="ARBA" id="ARBA00004479"/>
    </source>
</evidence>
<keyword evidence="5" id="KW-0732">Signal</keyword>
<dbReference type="InterPro" id="IPR036465">
    <property type="entry name" value="vWFA_dom_sf"/>
</dbReference>
<dbReference type="AlphaFoldDB" id="A0A643CBM9"/>
<dbReference type="PROSITE" id="PS50234">
    <property type="entry name" value="VWFA"/>
    <property type="match status" value="1"/>
</dbReference>
<evidence type="ECO:0000256" key="4">
    <source>
        <dbReference type="ARBA" id="ARBA00022723"/>
    </source>
</evidence>
<proteinExistence type="inferred from homology"/>